<feature type="region of interest" description="Disordered" evidence="1">
    <location>
        <begin position="229"/>
        <end position="248"/>
    </location>
</feature>
<reference evidence="3 4" key="1">
    <citation type="journal article" date="2024" name="Appl. Environ. Microbiol.">
        <title>Pontiella agarivorans sp. nov., a novel marine anaerobic bacterium capable of degrading macroalgal polysaccharides and fixing nitrogen.</title>
        <authorList>
            <person name="Liu N."/>
            <person name="Kivenson V."/>
            <person name="Peng X."/>
            <person name="Cui Z."/>
            <person name="Lankiewicz T.S."/>
            <person name="Gosselin K.M."/>
            <person name="English C.J."/>
            <person name="Blair E.M."/>
            <person name="O'Malley M.A."/>
            <person name="Valentine D.L."/>
        </authorList>
    </citation>
    <scope>NUCLEOTIDE SEQUENCE [LARGE SCALE GENOMIC DNA]</scope>
    <source>
        <strain evidence="3 4">NLcol2</strain>
    </source>
</reference>
<feature type="compositionally biased region" description="Acidic residues" evidence="1">
    <location>
        <begin position="308"/>
        <end position="319"/>
    </location>
</feature>
<evidence type="ECO:0000313" key="4">
    <source>
        <dbReference type="Proteomes" id="UP001290861"/>
    </source>
</evidence>
<dbReference type="Proteomes" id="UP001290861">
    <property type="component" value="Unassembled WGS sequence"/>
</dbReference>
<protein>
    <recommendedName>
        <fullName evidence="5">DUF3857 domain-containing protein</fullName>
    </recommendedName>
</protein>
<evidence type="ECO:0000256" key="1">
    <source>
        <dbReference type="SAM" id="MobiDB-lite"/>
    </source>
</evidence>
<evidence type="ECO:0000256" key="2">
    <source>
        <dbReference type="SAM" id="SignalP"/>
    </source>
</evidence>
<organism evidence="3 4">
    <name type="scientific">Pontiella agarivorans</name>
    <dbReference type="NCBI Taxonomy" id="3038953"/>
    <lineage>
        <taxon>Bacteria</taxon>
        <taxon>Pseudomonadati</taxon>
        <taxon>Kiritimatiellota</taxon>
        <taxon>Kiritimatiellia</taxon>
        <taxon>Kiritimatiellales</taxon>
        <taxon>Pontiellaceae</taxon>
        <taxon>Pontiella</taxon>
    </lineage>
</organism>
<comment type="caution">
    <text evidence="3">The sequence shown here is derived from an EMBL/GenBank/DDBJ whole genome shotgun (WGS) entry which is preliminary data.</text>
</comment>
<feature type="region of interest" description="Disordered" evidence="1">
    <location>
        <begin position="296"/>
        <end position="319"/>
    </location>
</feature>
<gene>
    <name evidence="3" type="ORF">P9H32_12565</name>
</gene>
<keyword evidence="4" id="KW-1185">Reference proteome</keyword>
<keyword evidence="2" id="KW-0732">Signal</keyword>
<proteinExistence type="predicted"/>
<name>A0ABU5MZ34_9BACT</name>
<feature type="chain" id="PRO_5046708493" description="DUF3857 domain-containing protein" evidence="2">
    <location>
        <begin position="18"/>
        <end position="319"/>
    </location>
</feature>
<dbReference type="EMBL" id="JARVCO010000010">
    <property type="protein sequence ID" value="MDZ8119457.1"/>
    <property type="molecule type" value="Genomic_DNA"/>
</dbReference>
<evidence type="ECO:0008006" key="5">
    <source>
        <dbReference type="Google" id="ProtNLM"/>
    </source>
</evidence>
<evidence type="ECO:0000313" key="3">
    <source>
        <dbReference type="EMBL" id="MDZ8119457.1"/>
    </source>
</evidence>
<dbReference type="RefSeq" id="WP_322609239.1">
    <property type="nucleotide sequence ID" value="NZ_JARVCO010000010.1"/>
</dbReference>
<sequence length="319" mass="36431">MKRILGCFLIGSSAVFAQLDSMEPRTFTNNAGKTLTDRIAKYDFLTQEVLLEKSGKVPLETFSAADQAYVLHWNQVEGFSSLLRFKMKLKKETWANLKHEQNITPYYMDAIQIPGKRTPTHNVIILEDYEEYNAVYLQAEGYEITLRNQNLFPIENITVESKIFYEQEQYIIPDSLFSSAENDYFDTVLTNKFRYCSETIPIMVTREEVILNSEAAVIVDHQIERSLLNPSKKGGDTESTDGISTDIEGFGEWDDHGRRRKGRVLGAWFRVGIEGLDGKMVWRDIASPSSLIDKWESFETAGLPEQTSADDEEDTDDSL</sequence>
<accession>A0ABU5MZ34</accession>
<feature type="signal peptide" evidence="2">
    <location>
        <begin position="1"/>
        <end position="17"/>
    </location>
</feature>